<evidence type="ECO:0000256" key="2">
    <source>
        <dbReference type="SAM" id="SignalP"/>
    </source>
</evidence>
<dbReference type="OrthoDB" id="947434at2"/>
<dbReference type="AlphaFoldDB" id="A0A1I1DB92"/>
<feature type="chain" id="PRO_5011560413" evidence="2">
    <location>
        <begin position="19"/>
        <end position="223"/>
    </location>
</feature>
<reference evidence="5" key="1">
    <citation type="submission" date="2016-10" db="EMBL/GenBank/DDBJ databases">
        <authorList>
            <person name="Varghese N."/>
            <person name="Submissions S."/>
        </authorList>
    </citation>
    <scope>NUCLEOTIDE SEQUENCE [LARGE SCALE GENOMIC DNA]</scope>
    <source>
        <strain evidence="5">DSM 24499</strain>
    </source>
</reference>
<name>A0A1I1DB92_9FLAO</name>
<sequence>MKRILFILIFLSAHGISAQESKFGLTLGVNYPWQSKNGELVAPPNLSYFPNPMLGGQAGVFYERNFKKFLIRPQFLFYRSRGDYDFPNSNPIYTLDKVNLELLFGYEVFEKFSVLAGPGYQIIVRNNFDVRGEDLRDNMSAINIPFGVKYVISKRLDVSLMYNYTLGSDGNQRPLLPYDRGLQSFNLDDAKIDVISLNFSFAVFMSKNRRSKRAKSGSRGCYF</sequence>
<organism evidence="4 5">
    <name type="scientific">Zunongwangia mangrovi</name>
    <dbReference type="NCBI Taxonomy" id="1334022"/>
    <lineage>
        <taxon>Bacteria</taxon>
        <taxon>Pseudomonadati</taxon>
        <taxon>Bacteroidota</taxon>
        <taxon>Flavobacteriia</taxon>
        <taxon>Flavobacteriales</taxon>
        <taxon>Flavobacteriaceae</taxon>
        <taxon>Zunongwangia</taxon>
    </lineage>
</organism>
<keyword evidence="1 2" id="KW-0732">Signal</keyword>
<accession>A0A1I1DB92</accession>
<gene>
    <name evidence="4" type="ORF">SAMN04487907_101230</name>
</gene>
<dbReference type="EMBL" id="FOKV01000001">
    <property type="protein sequence ID" value="SFB71632.1"/>
    <property type="molecule type" value="Genomic_DNA"/>
</dbReference>
<evidence type="ECO:0000256" key="1">
    <source>
        <dbReference type="ARBA" id="ARBA00022729"/>
    </source>
</evidence>
<dbReference type="STRING" id="1334022.SAMN04487907_101230"/>
<evidence type="ECO:0000313" key="4">
    <source>
        <dbReference type="EMBL" id="SFB71632.1"/>
    </source>
</evidence>
<dbReference type="SUPFAM" id="SSF56925">
    <property type="entry name" value="OMPA-like"/>
    <property type="match status" value="1"/>
</dbReference>
<dbReference type="RefSeq" id="WP_092539564.1">
    <property type="nucleotide sequence ID" value="NZ_FOKV01000001.1"/>
</dbReference>
<feature type="signal peptide" evidence="2">
    <location>
        <begin position="1"/>
        <end position="18"/>
    </location>
</feature>
<feature type="domain" description="Outer membrane protein beta-barrel" evidence="3">
    <location>
        <begin position="8"/>
        <end position="199"/>
    </location>
</feature>
<protein>
    <submittedName>
        <fullName evidence="4">Outer membrane protein beta-barrel domain-containing protein</fullName>
    </submittedName>
</protein>
<dbReference type="Proteomes" id="UP000199438">
    <property type="component" value="Unassembled WGS sequence"/>
</dbReference>
<dbReference type="InterPro" id="IPR027385">
    <property type="entry name" value="Beta-barrel_OMP"/>
</dbReference>
<dbReference type="InterPro" id="IPR011250">
    <property type="entry name" value="OMP/PagP_B-barrel"/>
</dbReference>
<dbReference type="Pfam" id="PF13505">
    <property type="entry name" value="OMP_b-brl"/>
    <property type="match status" value="1"/>
</dbReference>
<evidence type="ECO:0000259" key="3">
    <source>
        <dbReference type="Pfam" id="PF13505"/>
    </source>
</evidence>
<proteinExistence type="predicted"/>
<evidence type="ECO:0000313" key="5">
    <source>
        <dbReference type="Proteomes" id="UP000199438"/>
    </source>
</evidence>
<keyword evidence="5" id="KW-1185">Reference proteome</keyword>